<dbReference type="InterPro" id="IPR036259">
    <property type="entry name" value="MFS_trans_sf"/>
</dbReference>
<evidence type="ECO:0000313" key="4">
    <source>
        <dbReference type="Proteomes" id="UP000653099"/>
    </source>
</evidence>
<evidence type="ECO:0000256" key="1">
    <source>
        <dbReference type="SAM" id="Phobius"/>
    </source>
</evidence>
<feature type="transmembrane region" description="Helical" evidence="1">
    <location>
        <begin position="325"/>
        <end position="350"/>
    </location>
</feature>
<dbReference type="Proteomes" id="UP000653099">
    <property type="component" value="Unassembled WGS sequence"/>
</dbReference>
<reference evidence="3" key="2">
    <citation type="submission" date="2020-09" db="EMBL/GenBank/DDBJ databases">
        <authorList>
            <person name="Sun Q."/>
            <person name="Ohkuma M."/>
        </authorList>
    </citation>
    <scope>NUCLEOTIDE SEQUENCE</scope>
    <source>
        <strain evidence="3">JCM 14359</strain>
    </source>
</reference>
<dbReference type="InterPro" id="IPR011701">
    <property type="entry name" value="MFS"/>
</dbReference>
<dbReference type="InterPro" id="IPR020846">
    <property type="entry name" value="MFS_dom"/>
</dbReference>
<dbReference type="InterPro" id="IPR050327">
    <property type="entry name" value="Proton-linked_MCT"/>
</dbReference>
<dbReference type="SUPFAM" id="SSF103473">
    <property type="entry name" value="MFS general substrate transporter"/>
    <property type="match status" value="1"/>
</dbReference>
<feature type="transmembrane region" description="Helical" evidence="1">
    <location>
        <begin position="147"/>
        <end position="168"/>
    </location>
</feature>
<dbReference type="PROSITE" id="PS50850">
    <property type="entry name" value="MFS"/>
    <property type="match status" value="1"/>
</dbReference>
<proteinExistence type="predicted"/>
<feature type="transmembrane region" description="Helical" evidence="1">
    <location>
        <begin position="391"/>
        <end position="412"/>
    </location>
</feature>
<feature type="transmembrane region" description="Helical" evidence="1">
    <location>
        <begin position="266"/>
        <end position="286"/>
    </location>
</feature>
<feature type="transmembrane region" description="Helical" evidence="1">
    <location>
        <begin position="174"/>
        <end position="196"/>
    </location>
</feature>
<feature type="transmembrane region" description="Helical" evidence="1">
    <location>
        <begin position="111"/>
        <end position="135"/>
    </location>
</feature>
<dbReference type="EMBL" id="BMOC01000008">
    <property type="protein sequence ID" value="GGJ06108.1"/>
    <property type="molecule type" value="Genomic_DNA"/>
</dbReference>
<dbReference type="PANTHER" id="PTHR11360">
    <property type="entry name" value="MONOCARBOXYLATE TRANSPORTER"/>
    <property type="match status" value="1"/>
</dbReference>
<keyword evidence="1" id="KW-0812">Transmembrane</keyword>
<protein>
    <submittedName>
        <fullName evidence="3">MFS transporter</fullName>
    </submittedName>
</protein>
<keyword evidence="4" id="KW-1185">Reference proteome</keyword>
<gene>
    <name evidence="3" type="ORF">GCM10008995_14990</name>
</gene>
<keyword evidence="1" id="KW-0472">Membrane</keyword>
<feature type="transmembrane region" description="Helical" evidence="1">
    <location>
        <begin position="298"/>
        <end position="319"/>
    </location>
</feature>
<feature type="transmembrane region" description="Helical" evidence="1">
    <location>
        <begin position="238"/>
        <end position="260"/>
    </location>
</feature>
<reference evidence="3" key="1">
    <citation type="journal article" date="2014" name="Int. J. Syst. Evol. Microbiol.">
        <title>Complete genome sequence of Corynebacterium casei LMG S-19264T (=DSM 44701T), isolated from a smear-ripened cheese.</title>
        <authorList>
            <consortium name="US DOE Joint Genome Institute (JGI-PGF)"/>
            <person name="Walter F."/>
            <person name="Albersmeier A."/>
            <person name="Kalinowski J."/>
            <person name="Ruckert C."/>
        </authorList>
    </citation>
    <scope>NUCLEOTIDE SEQUENCE</scope>
    <source>
        <strain evidence="3">JCM 14359</strain>
    </source>
</reference>
<accession>A0A830EFT2</accession>
<feature type="domain" description="Major facilitator superfamily (MFS) profile" evidence="2">
    <location>
        <begin position="1"/>
        <end position="417"/>
    </location>
</feature>
<dbReference type="AlphaFoldDB" id="A0A830EFT2"/>
<dbReference type="Gene3D" id="1.20.1250.20">
    <property type="entry name" value="MFS general substrate transporter like domains"/>
    <property type="match status" value="2"/>
</dbReference>
<dbReference type="Pfam" id="PF07690">
    <property type="entry name" value="MFS_1"/>
    <property type="match status" value="1"/>
</dbReference>
<sequence length="434" mass="45421">MMSDTEAGNVEANRDRRLIALAAVAIHLSIGSIYAYSIYQLPLEEAQGWATSQVTLAFSIAVFVLGFTAAFLGTYVEEYGPRLAGLAAAVLYGAGMIGAGLSVQLGSLPLFLATFGVVGGMGIGLGYISPIGTLLEWFPDRRGMATGLAVMGFGAGALLTGPVGSYLIQEFSVATAFYALGALYFVLMTLGASYLAKPADGWLPEGMQDEEDAHEKATSALSGIETLSAAEARTSVRFWMVWLVIFINVSAGIMLLAFASPMLQQIGGATATTAAFITGYIGIFNGGGRIFWSSLSDYVGRTTTYGAFMIIQIGAFLVMPQLVGVWVLAGTMFLVITCYGGGFACLPAYLSDLFGTKEVSAIHGYALTAWGVAGVAGPQLASFILETTGGYTNALYVMNAVLVVGLVTVVALRWQLGRLREDDTAGRAGAATVD</sequence>
<evidence type="ECO:0000259" key="2">
    <source>
        <dbReference type="PROSITE" id="PS50850"/>
    </source>
</evidence>
<comment type="caution">
    <text evidence="3">The sequence shown here is derived from an EMBL/GenBank/DDBJ whole genome shotgun (WGS) entry which is preliminary data.</text>
</comment>
<name>A0A830EFT2_9EURY</name>
<evidence type="ECO:0000313" key="3">
    <source>
        <dbReference type="EMBL" id="GGJ06108.1"/>
    </source>
</evidence>
<feature type="transmembrane region" description="Helical" evidence="1">
    <location>
        <begin position="83"/>
        <end position="105"/>
    </location>
</feature>
<keyword evidence="1" id="KW-1133">Transmembrane helix</keyword>
<dbReference type="CDD" id="cd17353">
    <property type="entry name" value="MFS_OFA_like"/>
    <property type="match status" value="1"/>
</dbReference>
<dbReference type="GO" id="GO:0022857">
    <property type="term" value="F:transmembrane transporter activity"/>
    <property type="evidence" value="ECO:0007669"/>
    <property type="project" value="InterPro"/>
</dbReference>
<feature type="transmembrane region" description="Helical" evidence="1">
    <location>
        <begin position="362"/>
        <end position="385"/>
    </location>
</feature>
<feature type="transmembrane region" description="Helical" evidence="1">
    <location>
        <begin position="56"/>
        <end position="76"/>
    </location>
</feature>
<dbReference type="PANTHER" id="PTHR11360:SF317">
    <property type="entry name" value="MAJOR FACILITATOR SUPERFAMILY (MFS) PROFILE DOMAIN-CONTAINING PROTEIN-RELATED"/>
    <property type="match status" value="1"/>
</dbReference>
<feature type="transmembrane region" description="Helical" evidence="1">
    <location>
        <begin position="18"/>
        <end position="36"/>
    </location>
</feature>
<organism evidence="3 4">
    <name type="scientific">Halobellus salinus</name>
    <dbReference type="NCBI Taxonomy" id="931585"/>
    <lineage>
        <taxon>Archaea</taxon>
        <taxon>Methanobacteriati</taxon>
        <taxon>Methanobacteriota</taxon>
        <taxon>Stenosarchaea group</taxon>
        <taxon>Halobacteria</taxon>
        <taxon>Halobacteriales</taxon>
        <taxon>Haloferacaceae</taxon>
        <taxon>Halobellus</taxon>
    </lineage>
</organism>